<keyword evidence="3" id="KW-1185">Reference proteome</keyword>
<dbReference type="RefSeq" id="WP_168568539.1">
    <property type="nucleotide sequence ID" value="NZ_CP051167.1"/>
</dbReference>
<evidence type="ECO:0000313" key="2">
    <source>
        <dbReference type="EMBL" id="QIZ70384.1"/>
    </source>
</evidence>
<name>A0A6H1TUU9_9CYAN</name>
<accession>A0A6H1TUU9</accession>
<protein>
    <submittedName>
        <fullName evidence="2">Uncharacterized protein</fullName>
    </submittedName>
</protein>
<dbReference type="EMBL" id="CP051167">
    <property type="protein sequence ID" value="QIZ70384.1"/>
    <property type="molecule type" value="Genomic_DNA"/>
</dbReference>
<evidence type="ECO:0000313" key="3">
    <source>
        <dbReference type="Proteomes" id="UP000500857"/>
    </source>
</evidence>
<dbReference type="AlphaFoldDB" id="A0A6H1TUU9"/>
<organism evidence="2 3">
    <name type="scientific">Oxynema aestuarii AP17</name>
    <dbReference type="NCBI Taxonomy" id="2064643"/>
    <lineage>
        <taxon>Bacteria</taxon>
        <taxon>Bacillati</taxon>
        <taxon>Cyanobacteriota</taxon>
        <taxon>Cyanophyceae</taxon>
        <taxon>Oscillatoriophycideae</taxon>
        <taxon>Oscillatoriales</taxon>
        <taxon>Oscillatoriaceae</taxon>
        <taxon>Oxynema</taxon>
        <taxon>Oxynema aestuarii</taxon>
    </lineage>
</organism>
<evidence type="ECO:0000256" key="1">
    <source>
        <dbReference type="SAM" id="MobiDB-lite"/>
    </source>
</evidence>
<feature type="region of interest" description="Disordered" evidence="1">
    <location>
        <begin position="80"/>
        <end position="100"/>
    </location>
</feature>
<gene>
    <name evidence="2" type="ORF">HCG48_07170</name>
</gene>
<proteinExistence type="predicted"/>
<dbReference type="KEGG" id="oxy:HCG48_07170"/>
<sequence length="100" mass="11646">MAGNRLEKLRAYYKLSYDFRLCLNTALVSLEWLIHHDPSNNNNDNHDNDDALECLHCIRDTLQQMNELFQEAVNLSTDEWNDSLSERDARSFPPKPPPAE</sequence>
<dbReference type="Proteomes" id="UP000500857">
    <property type="component" value="Chromosome"/>
</dbReference>
<reference evidence="2 3" key="1">
    <citation type="submission" date="2020-04" db="EMBL/GenBank/DDBJ databases">
        <authorList>
            <person name="Basu S."/>
            <person name="Maruthanayagam V."/>
            <person name="Chakraborty S."/>
            <person name="Pramanik A."/>
            <person name="Mukherjee J."/>
            <person name="Brink B."/>
        </authorList>
    </citation>
    <scope>NUCLEOTIDE SEQUENCE [LARGE SCALE GENOMIC DNA]</scope>
    <source>
        <strain evidence="2 3">AP17</strain>
    </source>
</reference>